<evidence type="ECO:0000256" key="1">
    <source>
        <dbReference type="SAM" id="MobiDB-lite"/>
    </source>
</evidence>
<sequence>MVLSGEGKEAYNEWIEIRPCQIQSLDARQGSWFSISLGMTKGLSAFPFVLATLPNRAAADADKASSWLYIEYNESASKMENRQSLSYGGQEQVEKTAEEVASSDGTNKTQIGGERKKSSLEDTASSVKVERLD</sequence>
<name>A0ABQ9BQT7_9ROSI</name>
<accession>A0ABQ9BQT7</accession>
<proteinExistence type="predicted"/>
<dbReference type="Proteomes" id="UP001141253">
    <property type="component" value="Chromosome 3"/>
</dbReference>
<protein>
    <submittedName>
        <fullName evidence="2">Uncharacterized protein</fullName>
    </submittedName>
</protein>
<keyword evidence="3" id="KW-1185">Reference proteome</keyword>
<organism evidence="2 3">
    <name type="scientific">Salix suchowensis</name>
    <dbReference type="NCBI Taxonomy" id="1278906"/>
    <lineage>
        <taxon>Eukaryota</taxon>
        <taxon>Viridiplantae</taxon>
        <taxon>Streptophyta</taxon>
        <taxon>Embryophyta</taxon>
        <taxon>Tracheophyta</taxon>
        <taxon>Spermatophyta</taxon>
        <taxon>Magnoliopsida</taxon>
        <taxon>eudicotyledons</taxon>
        <taxon>Gunneridae</taxon>
        <taxon>Pentapetalae</taxon>
        <taxon>rosids</taxon>
        <taxon>fabids</taxon>
        <taxon>Malpighiales</taxon>
        <taxon>Salicaceae</taxon>
        <taxon>Saliceae</taxon>
        <taxon>Salix</taxon>
    </lineage>
</organism>
<gene>
    <name evidence="2" type="ORF">OIU77_026631</name>
</gene>
<reference evidence="2" key="1">
    <citation type="submission" date="2022-10" db="EMBL/GenBank/DDBJ databases">
        <authorList>
            <person name="Hyden B.L."/>
            <person name="Feng K."/>
            <person name="Yates T."/>
            <person name="Jawdy S."/>
            <person name="Smart L.B."/>
            <person name="Muchero W."/>
        </authorList>
    </citation>
    <scope>NUCLEOTIDE SEQUENCE</scope>
    <source>
        <tissue evidence="2">Shoot tip</tissue>
    </source>
</reference>
<dbReference type="EMBL" id="JAPFFI010000007">
    <property type="protein sequence ID" value="KAJ6388098.1"/>
    <property type="molecule type" value="Genomic_DNA"/>
</dbReference>
<evidence type="ECO:0000313" key="2">
    <source>
        <dbReference type="EMBL" id="KAJ6388098.1"/>
    </source>
</evidence>
<comment type="caution">
    <text evidence="2">The sequence shown here is derived from an EMBL/GenBank/DDBJ whole genome shotgun (WGS) entry which is preliminary data.</text>
</comment>
<feature type="compositionally biased region" description="Polar residues" evidence="1">
    <location>
        <begin position="80"/>
        <end position="89"/>
    </location>
</feature>
<evidence type="ECO:0000313" key="3">
    <source>
        <dbReference type="Proteomes" id="UP001141253"/>
    </source>
</evidence>
<feature type="region of interest" description="Disordered" evidence="1">
    <location>
        <begin position="80"/>
        <end position="133"/>
    </location>
</feature>
<reference evidence="2" key="2">
    <citation type="journal article" date="2023" name="Int. J. Mol. Sci.">
        <title>De Novo Assembly and Annotation of 11 Diverse Shrub Willow (Salix) Genomes Reveals Novel Gene Organization in Sex-Linked Regions.</title>
        <authorList>
            <person name="Hyden B."/>
            <person name="Feng K."/>
            <person name="Yates T.B."/>
            <person name="Jawdy S."/>
            <person name="Cereghino C."/>
            <person name="Smart L.B."/>
            <person name="Muchero W."/>
        </authorList>
    </citation>
    <scope>NUCLEOTIDE SEQUENCE</scope>
    <source>
        <tissue evidence="2">Shoot tip</tissue>
    </source>
</reference>